<dbReference type="InterPro" id="IPR045865">
    <property type="entry name" value="ACT-like_dom_sf"/>
</dbReference>
<dbReference type="PROSITE" id="PS51671">
    <property type="entry name" value="ACT"/>
    <property type="match status" value="1"/>
</dbReference>
<feature type="domain" description="CBS" evidence="3">
    <location>
        <begin position="7"/>
        <end position="63"/>
    </location>
</feature>
<dbReference type="STRING" id="1121409.SAMN02745124_02961"/>
<dbReference type="Gene3D" id="3.10.580.10">
    <property type="entry name" value="CBS-domain"/>
    <property type="match status" value="1"/>
</dbReference>
<dbReference type="Gene3D" id="3.30.70.260">
    <property type="match status" value="1"/>
</dbReference>
<evidence type="ECO:0000256" key="2">
    <source>
        <dbReference type="PROSITE-ProRule" id="PRU00703"/>
    </source>
</evidence>
<dbReference type="PANTHER" id="PTHR43080:SF2">
    <property type="entry name" value="CBS DOMAIN-CONTAINING PROTEIN"/>
    <property type="match status" value="1"/>
</dbReference>
<dbReference type="CDD" id="cd04584">
    <property type="entry name" value="CBS_pair_AcuB_like"/>
    <property type="match status" value="1"/>
</dbReference>
<name>A0A1M5XD61_9BACT</name>
<dbReference type="InterPro" id="IPR000644">
    <property type="entry name" value="CBS_dom"/>
</dbReference>
<dbReference type="OrthoDB" id="9802114at2"/>
<sequence>MYIGRIMHTDLITVSPEASLVEARKLIEEKKIDHLLVVNDKGRLVGLLSDRDLRQHWASPATTLSNHELGYLLDKILVKMIMIKTIVTVTPETTIERAALIMKDNNINSLPVMDGDELVGIVTSTDVMHVLLEAIGMNEESVRISVLVQDRIGTIAEVSAILRDLDINIQSLVTWPLRNHPGVHQMIIRIPGDDGARAVSALNRNHYKVMTHYMKDITPYLPKPS</sequence>
<keyword evidence="1 2" id="KW-0129">CBS domain</keyword>
<accession>A0A1M5XD61</accession>
<dbReference type="PROSITE" id="PS51371">
    <property type="entry name" value="CBS"/>
    <property type="match status" value="2"/>
</dbReference>
<dbReference type="Pfam" id="PF00571">
    <property type="entry name" value="CBS"/>
    <property type="match status" value="2"/>
</dbReference>
<dbReference type="Proteomes" id="UP000184139">
    <property type="component" value="Unassembled WGS sequence"/>
</dbReference>
<evidence type="ECO:0000259" key="4">
    <source>
        <dbReference type="PROSITE" id="PS51671"/>
    </source>
</evidence>
<evidence type="ECO:0000256" key="1">
    <source>
        <dbReference type="ARBA" id="ARBA00023122"/>
    </source>
</evidence>
<keyword evidence="6" id="KW-1185">Reference proteome</keyword>
<dbReference type="InterPro" id="IPR046342">
    <property type="entry name" value="CBS_dom_sf"/>
</dbReference>
<evidence type="ECO:0000313" key="5">
    <source>
        <dbReference type="EMBL" id="SHH97592.1"/>
    </source>
</evidence>
<evidence type="ECO:0000313" key="6">
    <source>
        <dbReference type="Proteomes" id="UP000184139"/>
    </source>
</evidence>
<dbReference type="EMBL" id="FQXS01000019">
    <property type="protein sequence ID" value="SHH97592.1"/>
    <property type="molecule type" value="Genomic_DNA"/>
</dbReference>
<dbReference type="SUPFAM" id="SSF54631">
    <property type="entry name" value="CBS-domain pair"/>
    <property type="match status" value="1"/>
</dbReference>
<proteinExistence type="predicted"/>
<dbReference type="SUPFAM" id="SSF55021">
    <property type="entry name" value="ACT-like"/>
    <property type="match status" value="1"/>
</dbReference>
<feature type="domain" description="ACT" evidence="4">
    <location>
        <begin position="143"/>
        <end position="225"/>
    </location>
</feature>
<protein>
    <submittedName>
        <fullName evidence="5">Acetoin utilization protein AcuB</fullName>
    </submittedName>
</protein>
<reference evidence="5 6" key="1">
    <citation type="submission" date="2016-11" db="EMBL/GenBank/DDBJ databases">
        <authorList>
            <person name="Jaros S."/>
            <person name="Januszkiewicz K."/>
            <person name="Wedrychowicz H."/>
        </authorList>
    </citation>
    <scope>NUCLEOTIDE SEQUENCE [LARGE SCALE GENOMIC DNA]</scope>
    <source>
        <strain evidence="5 6">DSM 9705</strain>
    </source>
</reference>
<gene>
    <name evidence="5" type="ORF">SAMN02745124_02961</name>
</gene>
<dbReference type="InterPro" id="IPR002912">
    <property type="entry name" value="ACT_dom"/>
</dbReference>
<dbReference type="PANTHER" id="PTHR43080">
    <property type="entry name" value="CBS DOMAIN-CONTAINING PROTEIN CBSX3, MITOCHONDRIAL"/>
    <property type="match status" value="1"/>
</dbReference>
<dbReference type="AlphaFoldDB" id="A0A1M5XD61"/>
<dbReference type="Pfam" id="PF01842">
    <property type="entry name" value="ACT"/>
    <property type="match status" value="1"/>
</dbReference>
<evidence type="ECO:0000259" key="3">
    <source>
        <dbReference type="PROSITE" id="PS51371"/>
    </source>
</evidence>
<dbReference type="RefSeq" id="WP_073377342.1">
    <property type="nucleotide sequence ID" value="NZ_FQXS01000019.1"/>
</dbReference>
<dbReference type="InterPro" id="IPR051257">
    <property type="entry name" value="Diverse_CBS-Domain"/>
</dbReference>
<dbReference type="SMART" id="SM00116">
    <property type="entry name" value="CBS"/>
    <property type="match status" value="2"/>
</dbReference>
<feature type="domain" description="CBS" evidence="3">
    <location>
        <begin position="82"/>
        <end position="140"/>
    </location>
</feature>
<organism evidence="5 6">
    <name type="scientific">Desulfofustis glycolicus DSM 9705</name>
    <dbReference type="NCBI Taxonomy" id="1121409"/>
    <lineage>
        <taxon>Bacteria</taxon>
        <taxon>Pseudomonadati</taxon>
        <taxon>Thermodesulfobacteriota</taxon>
        <taxon>Desulfobulbia</taxon>
        <taxon>Desulfobulbales</taxon>
        <taxon>Desulfocapsaceae</taxon>
        <taxon>Desulfofustis</taxon>
    </lineage>
</organism>